<comment type="caution">
    <text evidence="10">The sequence shown here is derived from an EMBL/GenBank/DDBJ whole genome shotgun (WGS) entry which is preliminary data.</text>
</comment>
<keyword evidence="3" id="KW-0964">Secreted</keyword>
<evidence type="ECO:0000313" key="10">
    <source>
        <dbReference type="EMBL" id="KAK2998934.1"/>
    </source>
</evidence>
<reference evidence="10" key="1">
    <citation type="submission" date="2022-12" db="EMBL/GenBank/DDBJ databases">
        <title>Draft genome assemblies for two species of Escallonia (Escalloniales).</title>
        <authorList>
            <person name="Chanderbali A."/>
            <person name="Dervinis C."/>
            <person name="Anghel I."/>
            <person name="Soltis D."/>
            <person name="Soltis P."/>
            <person name="Zapata F."/>
        </authorList>
    </citation>
    <scope>NUCLEOTIDE SEQUENCE</scope>
    <source>
        <strain evidence="10">UCBG64.0493</strain>
        <tissue evidence="10">Leaf</tissue>
    </source>
</reference>
<keyword evidence="5" id="KW-0278">Fertilization</keyword>
<dbReference type="GO" id="GO:0009567">
    <property type="term" value="P:double fertilization forming a zygote and endosperm"/>
    <property type="evidence" value="ECO:0007669"/>
    <property type="project" value="InterPro"/>
</dbReference>
<evidence type="ECO:0000256" key="4">
    <source>
        <dbReference type="ARBA" id="ARBA00022729"/>
    </source>
</evidence>
<comment type="function">
    <text evidence="7">Involved in the regulation of gamete interactions during the double fertilization and to prevent multiple-pollen tube attraction; mediates the redistribution of the gamete fusogen HAP2/GCS1 to the cell surface after secretion upon sperm arrival.</text>
</comment>
<dbReference type="GO" id="GO:0080155">
    <property type="term" value="P:regulation of double fertilization forming a zygote and endosperm"/>
    <property type="evidence" value="ECO:0007669"/>
    <property type="project" value="UniProtKB-ARBA"/>
</dbReference>
<evidence type="ECO:0000313" key="11">
    <source>
        <dbReference type="Proteomes" id="UP001188597"/>
    </source>
</evidence>
<dbReference type="PANTHER" id="PTHR35293:SF1">
    <property type="entry name" value="EGG CELL-SECRETED PROTEIN 1.5"/>
    <property type="match status" value="1"/>
</dbReference>
<comment type="similarity">
    <text evidence="8">Belongs to the plant egg cell-secreted peptide family.</text>
</comment>
<dbReference type="InterPro" id="IPR044711">
    <property type="entry name" value="EC11-15"/>
</dbReference>
<dbReference type="GO" id="GO:0005576">
    <property type="term" value="C:extracellular region"/>
    <property type="evidence" value="ECO:0007669"/>
    <property type="project" value="UniProtKB-SubCell"/>
</dbReference>
<evidence type="ECO:0000256" key="7">
    <source>
        <dbReference type="ARBA" id="ARBA00034457"/>
    </source>
</evidence>
<comment type="subcellular location">
    <subcellularLocation>
        <location evidence="1">Cytoplasmic vesicle</location>
    </subcellularLocation>
    <subcellularLocation>
        <location evidence="2">Secreted</location>
    </subcellularLocation>
</comment>
<dbReference type="Proteomes" id="UP001188597">
    <property type="component" value="Unassembled WGS sequence"/>
</dbReference>
<keyword evidence="6" id="KW-0968">Cytoplasmic vesicle</keyword>
<evidence type="ECO:0000256" key="3">
    <source>
        <dbReference type="ARBA" id="ARBA00022525"/>
    </source>
</evidence>
<dbReference type="InterPro" id="IPR008502">
    <property type="entry name" value="Prolamin-like"/>
</dbReference>
<dbReference type="GO" id="GO:0031410">
    <property type="term" value="C:cytoplasmic vesicle"/>
    <property type="evidence" value="ECO:0007669"/>
    <property type="project" value="UniProtKB-SubCell"/>
</dbReference>
<keyword evidence="11" id="KW-1185">Reference proteome</keyword>
<dbReference type="Pfam" id="PF05617">
    <property type="entry name" value="Prolamin_like"/>
    <property type="match status" value="1"/>
</dbReference>
<feature type="domain" description="Prolamin-like" evidence="9">
    <location>
        <begin position="106"/>
        <end position="170"/>
    </location>
</feature>
<evidence type="ECO:0000256" key="1">
    <source>
        <dbReference type="ARBA" id="ARBA00004541"/>
    </source>
</evidence>
<keyword evidence="4" id="KW-0732">Signal</keyword>
<evidence type="ECO:0000256" key="8">
    <source>
        <dbReference type="ARBA" id="ARBA00034484"/>
    </source>
</evidence>
<accession>A0AA89ACL4</accession>
<dbReference type="GO" id="GO:2000008">
    <property type="term" value="P:regulation of protein localization to cell surface"/>
    <property type="evidence" value="ECO:0007669"/>
    <property type="project" value="UniProtKB-ARBA"/>
</dbReference>
<evidence type="ECO:0000256" key="2">
    <source>
        <dbReference type="ARBA" id="ARBA00004613"/>
    </source>
</evidence>
<dbReference type="AlphaFoldDB" id="A0AA89ACL4"/>
<evidence type="ECO:0000259" key="9">
    <source>
        <dbReference type="Pfam" id="PF05617"/>
    </source>
</evidence>
<evidence type="ECO:0000256" key="6">
    <source>
        <dbReference type="ARBA" id="ARBA00023329"/>
    </source>
</evidence>
<protein>
    <recommendedName>
        <fullName evidence="9">Prolamin-like domain-containing protein</fullName>
    </recommendedName>
</protein>
<evidence type="ECO:0000256" key="5">
    <source>
        <dbReference type="ARBA" id="ARBA00023279"/>
    </source>
</evidence>
<sequence>MSVEKDQEAKAIVGFLAFNSNHLLVSQCITSHPPLPAYKSSNLLNTFTSPPPSLAHCHKTMASSGKVNFTIFLACILTSMVTSRPLTTKSTLAARLKLEDEPGSSNCWGSLFELQSCTGEVILFFLNGETYLGPSCCSAIKTIEHQCWPAMLGSLGFTTEEGDILRGYCDASNSTATPETLTTEPSISHAAIP</sequence>
<organism evidence="10 11">
    <name type="scientific">Escallonia herrerae</name>
    <dbReference type="NCBI Taxonomy" id="1293975"/>
    <lineage>
        <taxon>Eukaryota</taxon>
        <taxon>Viridiplantae</taxon>
        <taxon>Streptophyta</taxon>
        <taxon>Embryophyta</taxon>
        <taxon>Tracheophyta</taxon>
        <taxon>Spermatophyta</taxon>
        <taxon>Magnoliopsida</taxon>
        <taxon>eudicotyledons</taxon>
        <taxon>Gunneridae</taxon>
        <taxon>Pentapetalae</taxon>
        <taxon>asterids</taxon>
        <taxon>campanulids</taxon>
        <taxon>Escalloniales</taxon>
        <taxon>Escalloniaceae</taxon>
        <taxon>Escallonia</taxon>
    </lineage>
</organism>
<dbReference type="EMBL" id="JAVXUP010003443">
    <property type="protein sequence ID" value="KAK2998934.1"/>
    <property type="molecule type" value="Genomic_DNA"/>
</dbReference>
<proteinExistence type="inferred from homology"/>
<dbReference type="PANTHER" id="PTHR35293">
    <property type="entry name" value="EGG CELL-SECRETED PROTEIN 1.5"/>
    <property type="match status" value="1"/>
</dbReference>
<name>A0AA89ACL4_9ASTE</name>
<gene>
    <name evidence="10" type="ORF">RJ639_023873</name>
</gene>